<dbReference type="SMART" id="SM00881">
    <property type="entry name" value="CoA_binding"/>
    <property type="match status" value="1"/>
</dbReference>
<keyword evidence="2" id="KW-0012">Acyltransferase</keyword>
<dbReference type="EMBL" id="JBHUKU010000031">
    <property type="protein sequence ID" value="MFD2465442.1"/>
    <property type="molecule type" value="Genomic_DNA"/>
</dbReference>
<dbReference type="GO" id="GO:0016746">
    <property type="term" value="F:acyltransferase activity"/>
    <property type="evidence" value="ECO:0007669"/>
    <property type="project" value="UniProtKB-KW"/>
</dbReference>
<dbReference type="InterPro" id="IPR032875">
    <property type="entry name" value="Succ_CoA_lig_flav_dom"/>
</dbReference>
<dbReference type="SUPFAM" id="SSF51735">
    <property type="entry name" value="NAD(P)-binding Rossmann-fold domains"/>
    <property type="match status" value="1"/>
</dbReference>
<organism evidence="2 3">
    <name type="scientific">Amycolatopsis samaneae</name>
    <dbReference type="NCBI Taxonomy" id="664691"/>
    <lineage>
        <taxon>Bacteria</taxon>
        <taxon>Bacillati</taxon>
        <taxon>Actinomycetota</taxon>
        <taxon>Actinomycetes</taxon>
        <taxon>Pseudonocardiales</taxon>
        <taxon>Pseudonocardiaceae</taxon>
        <taxon>Amycolatopsis</taxon>
    </lineage>
</organism>
<dbReference type="InterPro" id="IPR036291">
    <property type="entry name" value="NAD(P)-bd_dom_sf"/>
</dbReference>
<dbReference type="InterPro" id="IPR016181">
    <property type="entry name" value="Acyl_CoA_acyltransferase"/>
</dbReference>
<accession>A0ABW5GWZ1</accession>
<dbReference type="Gene3D" id="3.40.50.261">
    <property type="entry name" value="Succinyl-CoA synthetase domains"/>
    <property type="match status" value="2"/>
</dbReference>
<dbReference type="Pfam" id="PF13607">
    <property type="entry name" value="Succ_CoA_lig"/>
    <property type="match status" value="1"/>
</dbReference>
<reference evidence="3" key="1">
    <citation type="journal article" date="2019" name="Int. J. Syst. Evol. Microbiol.">
        <title>The Global Catalogue of Microorganisms (GCM) 10K type strain sequencing project: providing services to taxonomists for standard genome sequencing and annotation.</title>
        <authorList>
            <consortium name="The Broad Institute Genomics Platform"/>
            <consortium name="The Broad Institute Genome Sequencing Center for Infectious Disease"/>
            <person name="Wu L."/>
            <person name="Ma J."/>
        </authorList>
    </citation>
    <scope>NUCLEOTIDE SEQUENCE [LARGE SCALE GENOMIC DNA]</scope>
    <source>
        <strain evidence="3">CGMCC 4.7643</strain>
    </source>
</reference>
<dbReference type="Pfam" id="PF13380">
    <property type="entry name" value="CoA_binding_2"/>
    <property type="match status" value="1"/>
</dbReference>
<dbReference type="EC" id="2.3.1.-" evidence="2"/>
<dbReference type="InterPro" id="IPR000182">
    <property type="entry name" value="GNAT_dom"/>
</dbReference>
<dbReference type="Gene3D" id="3.40.50.720">
    <property type="entry name" value="NAD(P)-binding Rossmann-like Domain"/>
    <property type="match status" value="1"/>
</dbReference>
<evidence type="ECO:0000313" key="3">
    <source>
        <dbReference type="Proteomes" id="UP001597419"/>
    </source>
</evidence>
<dbReference type="InterPro" id="IPR003781">
    <property type="entry name" value="CoA-bd"/>
</dbReference>
<protein>
    <submittedName>
        <fullName evidence="2">GNAT family N-acetyltransferase</fullName>
        <ecNumber evidence="2">2.3.1.-</ecNumber>
    </submittedName>
</protein>
<name>A0ABW5GWZ1_9PSEU</name>
<dbReference type="Pfam" id="PF00583">
    <property type="entry name" value="Acetyltransf_1"/>
    <property type="match status" value="1"/>
</dbReference>
<sequence length="798" mass="82202">MMTGGTTALLADGTVVTVRALREEDTDAVFALHRGLSERDRYLRFFTTRPTGVADLAHTIAAGTGLGAFLGDRLIGVAHYERLRDTETAEIAIVVDETVQAHGAGTLLLEHLVLTARRHGIRRFLADALSENRRMARVFADFGLPYTVNRDGPQVTVELELGEPDRYLDAMGERERVADVASLRAVLEPSSVAVVGAGRKPGSVGNAVVRNLVEAGFDGDLYAVNPHAGAIAGVVSVPSPADLPVVVDLAVICVPAAAVPDVVEECGRRGVRAVVILTAGLTGGDLAGRVRATARSFGIRVVGPNCFGVANTAPAARLDATFAHDRVPAGRVGVVTQSGGFGIALLESLGELGLGVSTFVSTGDKYDVSGNDLLLWWTDDERTDIAVLYLESFGNPRKFARFARRLARLKPVLAIRGAGTPAAQRAATAHTAAVVVPSATRDALFAQAGVTVVDTIAELVGLIAALSWQPLPAGDRVAIVSNAGGAAVLAAEACARQGLALPELESSTMDTVRGLLPEHAGIGNPLDTSPVVAPEVFTACVAAVLADERVDAVLVAGVPTAAGDPLGGLRLGACGKPVVAVAPGRLTLVSGLDGDDMIPVYGDAATAATAVAAMAARARWLRAEAVRGDVTASAPKEADLLTASRIIRAFLRECPSGGQLSEKDCDDLLRAFAVDVSAGPGSGSAFALRAWQDETFGPAVCLEPAGQPAAVDAPVRLAPLTPADAGALLGVLPGAPGNARLGSLLVAVGWIADLLPEVTMVELAPVTVTTDGRCIAGAARVTVRPAVPGGQFLRRLRT</sequence>
<dbReference type="PANTHER" id="PTHR42793:SF1">
    <property type="entry name" value="PEPTIDYL-LYSINE N-ACETYLTRANSFERASE PATZ"/>
    <property type="match status" value="1"/>
</dbReference>
<comment type="caution">
    <text evidence="2">The sequence shown here is derived from an EMBL/GenBank/DDBJ whole genome shotgun (WGS) entry which is preliminary data.</text>
</comment>
<feature type="domain" description="N-acetyltransferase" evidence="1">
    <location>
        <begin position="16"/>
        <end position="166"/>
    </location>
</feature>
<dbReference type="InterPro" id="IPR016102">
    <property type="entry name" value="Succinyl-CoA_synth-like"/>
</dbReference>
<keyword evidence="2" id="KW-0808">Transferase</keyword>
<dbReference type="SUPFAM" id="SSF52210">
    <property type="entry name" value="Succinyl-CoA synthetase domains"/>
    <property type="match status" value="2"/>
</dbReference>
<dbReference type="PROSITE" id="PS51186">
    <property type="entry name" value="GNAT"/>
    <property type="match status" value="1"/>
</dbReference>
<dbReference type="SUPFAM" id="SSF55729">
    <property type="entry name" value="Acyl-CoA N-acyltransferases (Nat)"/>
    <property type="match status" value="1"/>
</dbReference>
<dbReference type="CDD" id="cd04301">
    <property type="entry name" value="NAT_SF"/>
    <property type="match status" value="1"/>
</dbReference>
<gene>
    <name evidence="2" type="ORF">ACFSYJ_42965</name>
</gene>
<dbReference type="InterPro" id="IPR043938">
    <property type="entry name" value="Ligase_CoA_dom"/>
</dbReference>
<dbReference type="Pfam" id="PF19045">
    <property type="entry name" value="Ligase_CoA_2"/>
    <property type="match status" value="1"/>
</dbReference>
<proteinExistence type="predicted"/>
<evidence type="ECO:0000313" key="2">
    <source>
        <dbReference type="EMBL" id="MFD2465442.1"/>
    </source>
</evidence>
<dbReference type="Gene3D" id="3.40.630.30">
    <property type="match status" value="1"/>
</dbReference>
<dbReference type="Gene3D" id="3.30.470.20">
    <property type="entry name" value="ATP-grasp fold, B domain"/>
    <property type="match status" value="1"/>
</dbReference>
<dbReference type="Proteomes" id="UP001597419">
    <property type="component" value="Unassembled WGS sequence"/>
</dbReference>
<dbReference type="PANTHER" id="PTHR42793">
    <property type="entry name" value="COA BINDING DOMAIN CONTAINING PROTEIN"/>
    <property type="match status" value="1"/>
</dbReference>
<dbReference type="RefSeq" id="WP_345408159.1">
    <property type="nucleotide sequence ID" value="NZ_BAABHG010000026.1"/>
</dbReference>
<keyword evidence="3" id="KW-1185">Reference proteome</keyword>
<evidence type="ECO:0000259" key="1">
    <source>
        <dbReference type="PROSITE" id="PS51186"/>
    </source>
</evidence>